<dbReference type="Gene3D" id="3.10.110.10">
    <property type="entry name" value="Ubiquitin Conjugating Enzyme"/>
    <property type="match status" value="1"/>
</dbReference>
<dbReference type="PANTHER" id="PTHR24067">
    <property type="entry name" value="UBIQUITIN-CONJUGATING ENZYME E2"/>
    <property type="match status" value="1"/>
</dbReference>
<dbReference type="AlphaFoldDB" id="A0A8H5XTL8"/>
<proteinExistence type="predicted"/>
<feature type="region of interest" description="Disordered" evidence="2">
    <location>
        <begin position="227"/>
        <end position="256"/>
    </location>
</feature>
<evidence type="ECO:0000313" key="5">
    <source>
        <dbReference type="EMBL" id="KAF5699182.1"/>
    </source>
</evidence>
<dbReference type="Proteomes" id="UP000532311">
    <property type="component" value="Unassembled WGS sequence"/>
</dbReference>
<dbReference type="FunFam" id="3.10.110.10:FF:000093">
    <property type="entry name" value="Ubiquitin conjugating enzyme (UbcF), putative"/>
    <property type="match status" value="1"/>
</dbReference>
<accession>A0A8H5XTL8</accession>
<keyword evidence="1" id="KW-0833">Ubl conjugation pathway</keyword>
<keyword evidence="3" id="KW-1133">Transmembrane helix</keyword>
<feature type="transmembrane region" description="Helical" evidence="3">
    <location>
        <begin position="434"/>
        <end position="454"/>
    </location>
</feature>
<dbReference type="InterPro" id="IPR000608">
    <property type="entry name" value="UBC"/>
</dbReference>
<protein>
    <submittedName>
        <fullName evidence="5">Ubiquitin-conjugating enzyme E2 J1</fullName>
    </submittedName>
</protein>
<keyword evidence="3" id="KW-0812">Transmembrane</keyword>
<keyword evidence="6" id="KW-1185">Reference proteome</keyword>
<feature type="transmembrane region" description="Helical" evidence="3">
    <location>
        <begin position="466"/>
        <end position="486"/>
    </location>
</feature>
<dbReference type="PROSITE" id="PS50127">
    <property type="entry name" value="UBC_2"/>
    <property type="match status" value="1"/>
</dbReference>
<comment type="caution">
    <text evidence="5">The sequence shown here is derived from an EMBL/GenBank/DDBJ whole genome shotgun (WGS) entry which is preliminary data.</text>
</comment>
<dbReference type="InterPro" id="IPR050113">
    <property type="entry name" value="Ub_conjugating_enzyme"/>
</dbReference>
<keyword evidence="3" id="KW-0472">Membrane</keyword>
<evidence type="ECO:0000259" key="4">
    <source>
        <dbReference type="PROSITE" id="PS50127"/>
    </source>
</evidence>
<organism evidence="5 6">
    <name type="scientific">Fusarium globosum</name>
    <dbReference type="NCBI Taxonomy" id="78864"/>
    <lineage>
        <taxon>Eukaryota</taxon>
        <taxon>Fungi</taxon>
        <taxon>Dikarya</taxon>
        <taxon>Ascomycota</taxon>
        <taxon>Pezizomycotina</taxon>
        <taxon>Sordariomycetes</taxon>
        <taxon>Hypocreomycetidae</taxon>
        <taxon>Hypocreales</taxon>
        <taxon>Nectriaceae</taxon>
        <taxon>Fusarium</taxon>
        <taxon>Fusarium fujikuroi species complex</taxon>
    </lineage>
</organism>
<name>A0A8H5XTL8_9HYPO</name>
<dbReference type="SUPFAM" id="SSF54495">
    <property type="entry name" value="UBC-like"/>
    <property type="match status" value="1"/>
</dbReference>
<evidence type="ECO:0000256" key="1">
    <source>
        <dbReference type="ARBA" id="ARBA00022786"/>
    </source>
</evidence>
<evidence type="ECO:0000256" key="2">
    <source>
        <dbReference type="SAM" id="MobiDB-lite"/>
    </source>
</evidence>
<evidence type="ECO:0000256" key="3">
    <source>
        <dbReference type="SAM" id="Phobius"/>
    </source>
</evidence>
<dbReference type="Pfam" id="PF00179">
    <property type="entry name" value="UQ_con"/>
    <property type="match status" value="1"/>
</dbReference>
<feature type="transmembrane region" description="Helical" evidence="3">
    <location>
        <begin position="290"/>
        <end position="312"/>
    </location>
</feature>
<feature type="region of interest" description="Disordered" evidence="2">
    <location>
        <begin position="169"/>
        <end position="190"/>
    </location>
</feature>
<sequence>MTTPKFSSKSPTIRRILREAAEISNSPSADYTAEPLESDLFEWHFTLKGPPNSVYNNGIYHGRIVLPPTYPLRPPSFRFMTPSGRFEANREICLSISGHHEETWQPAWGVRTALVALRSFMETDARGQLGGLETTDAVRQRLANESPAFKCATCGKTNGEIIKECEERAKKASSSAQEVEIPKELNMGWRDEMGAKKEGESKPEQTNDDAETAQLAEGFVQTAPDAVTAANDSSAPQPPAESRNPTPTRTTPLPVPAAQGLVPQAAAQAQAQQARRATDDGVPLWLDRTIVVLVVLLVALVLKIIFAVGYAVGSEVSVFTTGQAHLKAKVPVAPIKRTRRRLHWMLISPTVKVKYTCRHTIFYEYFTYVHIIRMTDTDPESPPSHDSLDPWKLKMASGGYFIQSKILHVPDQFGFFSAGPPSLQVKDAESFTRLLAYLSTLGTLEALILAYLWRNESFEWFMVYDLLTINCELIVGVWIIICVAHYTKRGHDEGP</sequence>
<evidence type="ECO:0000313" key="6">
    <source>
        <dbReference type="Proteomes" id="UP000532311"/>
    </source>
</evidence>
<dbReference type="EMBL" id="JAAQPF010000606">
    <property type="protein sequence ID" value="KAF5699182.1"/>
    <property type="molecule type" value="Genomic_DNA"/>
</dbReference>
<dbReference type="SMART" id="SM00212">
    <property type="entry name" value="UBCc"/>
    <property type="match status" value="1"/>
</dbReference>
<reference evidence="5 6" key="1">
    <citation type="submission" date="2020-05" db="EMBL/GenBank/DDBJ databases">
        <title>Identification and distribution of gene clusters putatively required for synthesis of sphingolipid metabolism inhibitors in phylogenetically diverse species of the filamentous fungus Fusarium.</title>
        <authorList>
            <person name="Kim H.-S."/>
            <person name="Busman M."/>
            <person name="Brown D.W."/>
            <person name="Divon H."/>
            <person name="Uhlig S."/>
            <person name="Proctor R.H."/>
        </authorList>
    </citation>
    <scope>NUCLEOTIDE SEQUENCE [LARGE SCALE GENOMIC DNA]</scope>
    <source>
        <strain evidence="5 6">NRRL 26131</strain>
    </source>
</reference>
<dbReference type="InterPro" id="IPR016135">
    <property type="entry name" value="UBQ-conjugating_enzyme/RWD"/>
</dbReference>
<dbReference type="CDD" id="cd23799">
    <property type="entry name" value="UBCc_UBE2J"/>
    <property type="match status" value="1"/>
</dbReference>
<feature type="domain" description="UBC core" evidence="4">
    <location>
        <begin position="11"/>
        <end position="162"/>
    </location>
</feature>
<gene>
    <name evidence="5" type="ORF">FGLOB1_11535</name>
</gene>